<dbReference type="Gene3D" id="3.30.9.10">
    <property type="entry name" value="D-Amino Acid Oxidase, subunit A, domain 2"/>
    <property type="match status" value="1"/>
</dbReference>
<evidence type="ECO:0000259" key="2">
    <source>
        <dbReference type="Pfam" id="PF01266"/>
    </source>
</evidence>
<dbReference type="eggNOG" id="COG0665">
    <property type="taxonomic scope" value="Bacteria"/>
</dbReference>
<keyword evidence="4" id="KW-1185">Reference proteome</keyword>
<dbReference type="GO" id="GO:0005737">
    <property type="term" value="C:cytoplasm"/>
    <property type="evidence" value="ECO:0007669"/>
    <property type="project" value="TreeGrafter"/>
</dbReference>
<keyword evidence="1" id="KW-0560">Oxidoreductase</keyword>
<evidence type="ECO:0000313" key="3">
    <source>
        <dbReference type="EMBL" id="KKJ00122.1"/>
    </source>
</evidence>
<dbReference type="RefSeq" id="WP_017711465.1">
    <property type="nucleotide sequence ID" value="NZ_KB235933.1"/>
</dbReference>
<feature type="domain" description="FAD dependent oxidoreductase" evidence="2">
    <location>
        <begin position="4"/>
        <end position="360"/>
    </location>
</feature>
<dbReference type="OrthoDB" id="9794226at2"/>
<dbReference type="InterPro" id="IPR036188">
    <property type="entry name" value="FAD/NAD-bd_sf"/>
</dbReference>
<evidence type="ECO:0000313" key="4">
    <source>
        <dbReference type="Proteomes" id="UP000034681"/>
    </source>
</evidence>
<dbReference type="Proteomes" id="UP000034681">
    <property type="component" value="Unassembled WGS sequence"/>
</dbReference>
<dbReference type="Pfam" id="PF01266">
    <property type="entry name" value="DAO"/>
    <property type="match status" value="1"/>
</dbReference>
<dbReference type="SUPFAM" id="SSF54373">
    <property type="entry name" value="FAD-linked reductases, C-terminal domain"/>
    <property type="match status" value="1"/>
</dbReference>
<dbReference type="EMBL" id="AJTX02000004">
    <property type="protein sequence ID" value="KKJ00122.1"/>
    <property type="molecule type" value="Genomic_DNA"/>
</dbReference>
<evidence type="ECO:0000256" key="1">
    <source>
        <dbReference type="ARBA" id="ARBA00023002"/>
    </source>
</evidence>
<dbReference type="PANTHER" id="PTHR13847:SF289">
    <property type="entry name" value="GLYCINE OXIDASE"/>
    <property type="match status" value="1"/>
</dbReference>
<dbReference type="Gene3D" id="3.50.50.60">
    <property type="entry name" value="FAD/NAD(P)-binding domain"/>
    <property type="match status" value="1"/>
</dbReference>
<reference evidence="3" key="1">
    <citation type="submission" date="2012-04" db="EMBL/GenBank/DDBJ databases">
        <authorList>
            <person name="Borisov I.G."/>
            <person name="Ivanikova N.V."/>
            <person name="Pinevich A.V."/>
        </authorList>
    </citation>
    <scope>NUCLEOTIDE SEQUENCE</scope>
    <source>
        <strain evidence="3">CALU 1027</strain>
    </source>
</reference>
<proteinExistence type="predicted"/>
<protein>
    <recommendedName>
        <fullName evidence="2">FAD dependent oxidoreductase domain-containing protein</fullName>
    </recommendedName>
</protein>
<comment type="caution">
    <text evidence="3">The sequence shown here is derived from an EMBL/GenBank/DDBJ whole genome shotgun (WGS) entry which is preliminary data.</text>
</comment>
<name>A0A0M2Q0F3_PROHO</name>
<sequence>MVNVAVIGCGIVGAMVAYELSQRAGVAVTGFESQAPAQGATGAALGLCMGVISRKTKGRAWALRHHSLQRYATLLPELAQTLGRPIPHNRQGLLKLCFDAAEIPQWQRLAHLRHSQGYRLDLLTPHQLESYYPPLNRDGIQWAIASPQDWQIQPQALTQALVEGATAQGGRWLMPVTVAAVVPLASGKVRVEWGTGSDLFDRVVISAGLDSSPLIPASPPLLDPPLVLEPVLGQGARLRLPLQGTPLPQPVMTGHDIHLVPLGAGEYGLGATVEFAPGREPGGGWIADGAQWDELWRRAIDLWPLLAEAEVLETWAGARPRPVGRSAPVIEGLRGGAIVVATGHYRNGVLLAPATAARAIDLLALPPLGDRI</sequence>
<dbReference type="STRING" id="317619.GCA_000332315_00832"/>
<dbReference type="PANTHER" id="PTHR13847">
    <property type="entry name" value="SARCOSINE DEHYDROGENASE-RELATED"/>
    <property type="match status" value="1"/>
</dbReference>
<dbReference type="GO" id="GO:0016491">
    <property type="term" value="F:oxidoreductase activity"/>
    <property type="evidence" value="ECO:0007669"/>
    <property type="project" value="UniProtKB-KW"/>
</dbReference>
<dbReference type="AlphaFoldDB" id="A0A0M2Q0F3"/>
<accession>A0A0M2Q0F3</accession>
<gene>
    <name evidence="3" type="ORF">PROH_10330</name>
</gene>
<dbReference type="SUPFAM" id="SSF51905">
    <property type="entry name" value="FAD/NAD(P)-binding domain"/>
    <property type="match status" value="1"/>
</dbReference>
<dbReference type="InterPro" id="IPR006076">
    <property type="entry name" value="FAD-dep_OxRdtase"/>
</dbReference>
<organism evidence="3 4">
    <name type="scientific">Prochlorothrix hollandica PCC 9006 = CALU 1027</name>
    <dbReference type="NCBI Taxonomy" id="317619"/>
    <lineage>
        <taxon>Bacteria</taxon>
        <taxon>Bacillati</taxon>
        <taxon>Cyanobacteriota</taxon>
        <taxon>Cyanophyceae</taxon>
        <taxon>Prochlorotrichales</taxon>
        <taxon>Prochlorotrichaceae</taxon>
        <taxon>Prochlorothrix</taxon>
    </lineage>
</organism>